<evidence type="ECO:0000313" key="2">
    <source>
        <dbReference type="EMBL" id="GAA0233845.1"/>
    </source>
</evidence>
<proteinExistence type="predicted"/>
<dbReference type="EMBL" id="BAAABU010000007">
    <property type="protein sequence ID" value="GAA0233845.1"/>
    <property type="molecule type" value="Genomic_DNA"/>
</dbReference>
<name>A0ABN0TZ29_9PSEU</name>
<evidence type="ECO:0000313" key="3">
    <source>
        <dbReference type="Proteomes" id="UP001500416"/>
    </source>
</evidence>
<accession>A0ABN0TZ29</accession>
<feature type="region of interest" description="Disordered" evidence="1">
    <location>
        <begin position="71"/>
        <end position="95"/>
    </location>
</feature>
<evidence type="ECO:0000256" key="1">
    <source>
        <dbReference type="SAM" id="MobiDB-lite"/>
    </source>
</evidence>
<sequence>MLQTTLHGAVGSGPAPPDVARAALRFAGSDSASVLVLIVDPSTRGVARGLRGVIPMHRILRDSDLRHPRIAGLLGGRTSPVAESTPVAQRPYPEV</sequence>
<organism evidence="2 3">
    <name type="scientific">Saccharothrix mutabilis subsp. mutabilis</name>
    <dbReference type="NCBI Taxonomy" id="66855"/>
    <lineage>
        <taxon>Bacteria</taxon>
        <taxon>Bacillati</taxon>
        <taxon>Actinomycetota</taxon>
        <taxon>Actinomycetes</taxon>
        <taxon>Pseudonocardiales</taxon>
        <taxon>Pseudonocardiaceae</taxon>
        <taxon>Saccharothrix</taxon>
    </lineage>
</organism>
<keyword evidence="3" id="KW-1185">Reference proteome</keyword>
<reference evidence="2 3" key="1">
    <citation type="journal article" date="2019" name="Int. J. Syst. Evol. Microbiol.">
        <title>The Global Catalogue of Microorganisms (GCM) 10K type strain sequencing project: providing services to taxonomists for standard genome sequencing and annotation.</title>
        <authorList>
            <consortium name="The Broad Institute Genomics Platform"/>
            <consortium name="The Broad Institute Genome Sequencing Center for Infectious Disease"/>
            <person name="Wu L."/>
            <person name="Ma J."/>
        </authorList>
    </citation>
    <scope>NUCLEOTIDE SEQUENCE [LARGE SCALE GENOMIC DNA]</scope>
    <source>
        <strain evidence="2 3">JCM 3380</strain>
    </source>
</reference>
<dbReference type="Proteomes" id="UP001500416">
    <property type="component" value="Unassembled WGS sequence"/>
</dbReference>
<protein>
    <submittedName>
        <fullName evidence="2">Uncharacterized protein</fullName>
    </submittedName>
</protein>
<comment type="caution">
    <text evidence="2">The sequence shown here is derived from an EMBL/GenBank/DDBJ whole genome shotgun (WGS) entry which is preliminary data.</text>
</comment>
<gene>
    <name evidence="2" type="ORF">GCM10010492_35850</name>
</gene>